<dbReference type="Proteomes" id="UP001164746">
    <property type="component" value="Chromosome 5"/>
</dbReference>
<protein>
    <submittedName>
        <fullName evidence="1">Uncharacterized protein</fullName>
    </submittedName>
</protein>
<gene>
    <name evidence="1" type="ORF">MAR_020760</name>
</gene>
<dbReference type="EMBL" id="CP111016">
    <property type="protein sequence ID" value="WAR05391.1"/>
    <property type="molecule type" value="Genomic_DNA"/>
</dbReference>
<sequence>MSGSYKGATTLRDKIIDLLQTISLKQQVSPPSGKINVASLLKSCMTSSATCHEIKKEVNHDLSAVVTMKVLKRACQQRFGNFFDKTIQLSFSFLQALPDRTH</sequence>
<keyword evidence="2" id="KW-1185">Reference proteome</keyword>
<name>A0ABY7E902_MYAAR</name>
<evidence type="ECO:0000313" key="2">
    <source>
        <dbReference type="Proteomes" id="UP001164746"/>
    </source>
</evidence>
<reference evidence="1" key="1">
    <citation type="submission" date="2022-11" db="EMBL/GenBank/DDBJ databases">
        <title>Centuries of genome instability and evolution in soft-shell clam transmissible cancer (bioRxiv).</title>
        <authorList>
            <person name="Hart S.F.M."/>
            <person name="Yonemitsu M.A."/>
            <person name="Giersch R.M."/>
            <person name="Beal B.F."/>
            <person name="Arriagada G."/>
            <person name="Davis B.W."/>
            <person name="Ostrander E.A."/>
            <person name="Goff S.P."/>
            <person name="Metzger M.J."/>
        </authorList>
    </citation>
    <scope>NUCLEOTIDE SEQUENCE</scope>
    <source>
        <strain evidence="1">MELC-2E11</strain>
        <tissue evidence="1">Siphon/mantle</tissue>
    </source>
</reference>
<proteinExistence type="predicted"/>
<accession>A0ABY7E902</accession>
<organism evidence="1 2">
    <name type="scientific">Mya arenaria</name>
    <name type="common">Soft-shell clam</name>
    <dbReference type="NCBI Taxonomy" id="6604"/>
    <lineage>
        <taxon>Eukaryota</taxon>
        <taxon>Metazoa</taxon>
        <taxon>Spiralia</taxon>
        <taxon>Lophotrochozoa</taxon>
        <taxon>Mollusca</taxon>
        <taxon>Bivalvia</taxon>
        <taxon>Autobranchia</taxon>
        <taxon>Heteroconchia</taxon>
        <taxon>Euheterodonta</taxon>
        <taxon>Imparidentia</taxon>
        <taxon>Neoheterodontei</taxon>
        <taxon>Myida</taxon>
        <taxon>Myoidea</taxon>
        <taxon>Myidae</taxon>
        <taxon>Mya</taxon>
    </lineage>
</organism>
<evidence type="ECO:0000313" key="1">
    <source>
        <dbReference type="EMBL" id="WAR05391.1"/>
    </source>
</evidence>